<feature type="chain" id="PRO_5009532325" description="Secretin/TonB short N-terminal domain-containing protein" evidence="8">
    <location>
        <begin position="28"/>
        <end position="447"/>
    </location>
</feature>
<reference evidence="12 13" key="1">
    <citation type="journal article" date="2016" name="Nat. Commun.">
        <title>Thousands of microbial genomes shed light on interconnected biogeochemical processes in an aquifer system.</title>
        <authorList>
            <person name="Anantharaman K."/>
            <person name="Brown C.T."/>
            <person name="Hug L.A."/>
            <person name="Sharon I."/>
            <person name="Castelle C.J."/>
            <person name="Probst A.J."/>
            <person name="Thomas B.C."/>
            <person name="Singh A."/>
            <person name="Wilkins M.J."/>
            <person name="Karaoz U."/>
            <person name="Brodie E.L."/>
            <person name="Williams K.H."/>
            <person name="Hubbard S.S."/>
            <person name="Banfield J.F."/>
        </authorList>
    </citation>
    <scope>NUCLEOTIDE SEQUENCE [LARGE SCALE GENOMIC DNA]</scope>
</reference>
<evidence type="ECO:0000313" key="12">
    <source>
        <dbReference type="EMBL" id="OGL47535.1"/>
    </source>
</evidence>
<feature type="domain" description="Type II/III secretion system secretin-like" evidence="9">
    <location>
        <begin position="256"/>
        <end position="412"/>
    </location>
</feature>
<dbReference type="InterPro" id="IPR038591">
    <property type="entry name" value="NolW-like_sf"/>
</dbReference>
<dbReference type="InterPro" id="IPR011662">
    <property type="entry name" value="Secretin/TonB_short_N"/>
</dbReference>
<evidence type="ECO:0008006" key="14">
    <source>
        <dbReference type="Google" id="ProtNLM"/>
    </source>
</evidence>
<comment type="caution">
    <text evidence="12">The sequence shown here is derived from an EMBL/GenBank/DDBJ whole genome shotgun (WGS) entry which is preliminary data.</text>
</comment>
<dbReference type="PROSITE" id="PS00875">
    <property type="entry name" value="T2SP_D"/>
    <property type="match status" value="1"/>
</dbReference>
<dbReference type="InterPro" id="IPR005644">
    <property type="entry name" value="NolW-like"/>
</dbReference>
<dbReference type="PRINTS" id="PR00811">
    <property type="entry name" value="BCTERIALGSPD"/>
</dbReference>
<comment type="subcellular location">
    <subcellularLocation>
        <location evidence="7">Cell outer membrane</location>
    </subcellularLocation>
    <subcellularLocation>
        <location evidence="1">Membrane</location>
    </subcellularLocation>
</comment>
<evidence type="ECO:0000259" key="11">
    <source>
        <dbReference type="Pfam" id="PF07660"/>
    </source>
</evidence>
<keyword evidence="5" id="KW-0998">Cell outer membrane</keyword>
<evidence type="ECO:0000256" key="5">
    <source>
        <dbReference type="ARBA" id="ARBA00023237"/>
    </source>
</evidence>
<organism evidence="12 13">
    <name type="scientific">Candidatus Schekmanbacteria bacterium RBG_16_38_11</name>
    <dbReference type="NCBI Taxonomy" id="1817880"/>
    <lineage>
        <taxon>Bacteria</taxon>
        <taxon>Candidatus Schekmaniibacteriota</taxon>
    </lineage>
</organism>
<evidence type="ECO:0000256" key="8">
    <source>
        <dbReference type="SAM" id="SignalP"/>
    </source>
</evidence>
<evidence type="ECO:0000256" key="7">
    <source>
        <dbReference type="RuleBase" id="RU004004"/>
    </source>
</evidence>
<sequence length="447" mass="49837">MNHSNFKLTAIFKGILFILFAASLCSAQEVLQEPLKTNDLKEELITINVNNVPIADVLRMLSAKKRINIVAGKEVSGNISLNLYNVKFDDVLKSVLNINGYTYTKKEDIIYVKGVEKKDEFPLETLNTETQLFRINHTNAEQLNSIVEKMCSNFGKTILSKGENTLIVEDMPEYLGRIEKIIKSLDVPPYQVMIEAKILEATLDDDLSFGIDWTILNNTNLGRTTSTFALTGFAKAASGFAYILDKQRLDIVLKMLQEKSNLKTLAAPKILALNNKKSEIIIGSRLGFRVTTTINAVTTESIEFLDVGTKLIITPHIADDGFVTMEIHPEVSDGEVVLGLPSARTTETTTNLIVKDGQTIVIGGLIKERQEKNISQIPILGDIPLLGYLFRSNSIKKTKSEIIVIITPHIVKDTSPEIMKADLEKNELFKVPSILDKELEKKKESQK</sequence>
<keyword evidence="4" id="KW-0472">Membrane</keyword>
<gene>
    <name evidence="12" type="ORF">A2149_04510</name>
</gene>
<evidence type="ECO:0000256" key="3">
    <source>
        <dbReference type="ARBA" id="ARBA00022729"/>
    </source>
</evidence>
<dbReference type="InterPro" id="IPR004846">
    <property type="entry name" value="T2SS/T3SS_dom"/>
</dbReference>
<dbReference type="Pfam" id="PF03958">
    <property type="entry name" value="Secretin_N"/>
    <property type="match status" value="1"/>
</dbReference>
<proteinExistence type="inferred from homology"/>
<evidence type="ECO:0000259" key="9">
    <source>
        <dbReference type="Pfam" id="PF00263"/>
    </source>
</evidence>
<dbReference type="InterPro" id="IPR004845">
    <property type="entry name" value="T2SS_GspD_CS"/>
</dbReference>
<comment type="similarity">
    <text evidence="6">Belongs to the bacterial secretin family.</text>
</comment>
<feature type="signal peptide" evidence="8">
    <location>
        <begin position="1"/>
        <end position="27"/>
    </location>
</feature>
<evidence type="ECO:0000256" key="4">
    <source>
        <dbReference type="ARBA" id="ARBA00023136"/>
    </source>
</evidence>
<feature type="domain" description="Secretin/TonB short N-terminal" evidence="11">
    <location>
        <begin position="67"/>
        <end position="112"/>
    </location>
</feature>
<dbReference type="GO" id="GO:0009306">
    <property type="term" value="P:protein secretion"/>
    <property type="evidence" value="ECO:0007669"/>
    <property type="project" value="InterPro"/>
</dbReference>
<dbReference type="EMBL" id="MGDF01000010">
    <property type="protein sequence ID" value="OGL47535.1"/>
    <property type="molecule type" value="Genomic_DNA"/>
</dbReference>
<dbReference type="Pfam" id="PF07660">
    <property type="entry name" value="STN"/>
    <property type="match status" value="1"/>
</dbReference>
<dbReference type="PANTHER" id="PTHR30332">
    <property type="entry name" value="PROBABLE GENERAL SECRETION PATHWAY PROTEIN D"/>
    <property type="match status" value="1"/>
</dbReference>
<name>A0A1F7S139_9BACT</name>
<evidence type="ECO:0000256" key="2">
    <source>
        <dbReference type="ARBA" id="ARBA00022448"/>
    </source>
</evidence>
<keyword evidence="3 8" id="KW-0732">Signal</keyword>
<dbReference type="GO" id="GO:0009279">
    <property type="term" value="C:cell outer membrane"/>
    <property type="evidence" value="ECO:0007669"/>
    <property type="project" value="UniProtKB-SubCell"/>
</dbReference>
<dbReference type="Gene3D" id="3.30.1370.130">
    <property type="match status" value="1"/>
</dbReference>
<protein>
    <recommendedName>
        <fullName evidence="14">Secretin/TonB short N-terminal domain-containing protein</fullName>
    </recommendedName>
</protein>
<dbReference type="Proteomes" id="UP000178435">
    <property type="component" value="Unassembled WGS sequence"/>
</dbReference>
<dbReference type="GO" id="GO:0015627">
    <property type="term" value="C:type II protein secretion system complex"/>
    <property type="evidence" value="ECO:0007669"/>
    <property type="project" value="TreeGrafter"/>
</dbReference>
<evidence type="ECO:0000259" key="10">
    <source>
        <dbReference type="Pfam" id="PF03958"/>
    </source>
</evidence>
<keyword evidence="2 7" id="KW-0813">Transport</keyword>
<dbReference type="Gene3D" id="3.30.1370.120">
    <property type="match status" value="1"/>
</dbReference>
<dbReference type="Pfam" id="PF00263">
    <property type="entry name" value="Secretin"/>
    <property type="match status" value="1"/>
</dbReference>
<feature type="domain" description="NolW-like" evidence="10">
    <location>
        <begin position="130"/>
        <end position="189"/>
    </location>
</feature>
<dbReference type="InterPro" id="IPR050810">
    <property type="entry name" value="Bact_Secretion_Sys_Channel"/>
</dbReference>
<evidence type="ECO:0000313" key="13">
    <source>
        <dbReference type="Proteomes" id="UP000178435"/>
    </source>
</evidence>
<accession>A0A1F7S139</accession>
<evidence type="ECO:0000256" key="1">
    <source>
        <dbReference type="ARBA" id="ARBA00004370"/>
    </source>
</evidence>
<dbReference type="InterPro" id="IPR001775">
    <property type="entry name" value="GspD/PilQ"/>
</dbReference>
<dbReference type="AlphaFoldDB" id="A0A1F7S139"/>
<dbReference type="PANTHER" id="PTHR30332:SF24">
    <property type="entry name" value="SECRETIN GSPD-RELATED"/>
    <property type="match status" value="1"/>
</dbReference>
<evidence type="ECO:0000256" key="6">
    <source>
        <dbReference type="RuleBase" id="RU004003"/>
    </source>
</evidence>